<dbReference type="EMBL" id="CP032824">
    <property type="protein sequence ID" value="AYJ81212.1"/>
    <property type="molecule type" value="Genomic_DNA"/>
</dbReference>
<evidence type="ECO:0000256" key="1">
    <source>
        <dbReference type="SAM" id="SignalP"/>
    </source>
</evidence>
<gene>
    <name evidence="2" type="ORF">ACRYA_a0087</name>
</gene>
<feature type="chain" id="PRO_5042090025" evidence="1">
    <location>
        <begin position="21"/>
        <end position="129"/>
    </location>
</feature>
<dbReference type="AlphaFoldDB" id="A0AAD0TUM4"/>
<keyword evidence="2" id="KW-0614">Plasmid</keyword>
<dbReference type="KEGG" id="acre:ACRYA_a0087"/>
<keyword evidence="1" id="KW-0732">Signal</keyword>
<feature type="signal peptide" evidence="1">
    <location>
        <begin position="1"/>
        <end position="20"/>
    </location>
</feature>
<protein>
    <submittedName>
        <fullName evidence="2">Uncharacterized protein</fullName>
    </submittedName>
</protein>
<name>A0AAD0TUM4_9BACT</name>
<sequence length="129" mass="14598">MKKMICLLFVWCFMLTNLSAAPAYKWQFMAIGSENYPYFENVVGKTVATKNHGGEWVQVLVDVLGTGDYTRVNIEYGSDMTLIEKFDLVNSSNVIVGTRYNLIKRNNIYSSGLIRAMDYSTVKAILGFN</sequence>
<evidence type="ECO:0000313" key="3">
    <source>
        <dbReference type="Proteomes" id="UP000273809"/>
    </source>
</evidence>
<evidence type="ECO:0000313" key="2">
    <source>
        <dbReference type="EMBL" id="AYJ81212.1"/>
    </source>
</evidence>
<dbReference type="Proteomes" id="UP000273809">
    <property type="component" value="Plasmid pACRY43158"/>
</dbReference>
<reference evidence="2 3" key="1">
    <citation type="submission" date="2018-10" db="EMBL/GenBank/DDBJ databases">
        <title>Complete genome sequences of Arcobacter cryaerophilus strains ATCC 43158 and ATCC 49615.</title>
        <authorList>
            <person name="Miller W.G."/>
            <person name="Yee E."/>
            <person name="Bono J.L."/>
        </authorList>
    </citation>
    <scope>NUCLEOTIDE SEQUENCE [LARGE SCALE GENOMIC DNA]</scope>
    <source>
        <strain evidence="2 3">ATCC 43158</strain>
        <plasmid evidence="3">pacry43158</plasmid>
    </source>
</reference>
<organism evidence="2 3">
    <name type="scientific">Aliarcobacter cryaerophilus ATCC 43158</name>
    <dbReference type="NCBI Taxonomy" id="1032070"/>
    <lineage>
        <taxon>Bacteria</taxon>
        <taxon>Pseudomonadati</taxon>
        <taxon>Campylobacterota</taxon>
        <taxon>Epsilonproteobacteria</taxon>
        <taxon>Campylobacterales</taxon>
        <taxon>Arcobacteraceae</taxon>
        <taxon>Aliarcobacter</taxon>
    </lineage>
</organism>
<accession>A0AAD0TUM4</accession>
<geneLocation type="plasmid" evidence="3">
    <name>pacry43158</name>
</geneLocation>
<proteinExistence type="predicted"/>